<dbReference type="InterPro" id="IPR009721">
    <property type="entry name" value="O-acyltransferase_WSD1_C"/>
</dbReference>
<gene>
    <name evidence="3" type="ORF">AFUS01_LOCUS2204</name>
</gene>
<dbReference type="InterPro" id="IPR045034">
    <property type="entry name" value="O-acyltransferase_WSD1-like"/>
</dbReference>
<dbReference type="GO" id="GO:0019432">
    <property type="term" value="P:triglyceride biosynthetic process"/>
    <property type="evidence" value="ECO:0007669"/>
    <property type="project" value="TreeGrafter"/>
</dbReference>
<dbReference type="EMBL" id="CAJVCH010012608">
    <property type="protein sequence ID" value="CAG7673142.1"/>
    <property type="molecule type" value="Genomic_DNA"/>
</dbReference>
<sequence length="450" mass="52168">MGKELKFKAISAWLFCLMFLPLTLCVCIVFLVLRLSVCLLSKCFRPDLREPMSSLDLSFCADSFWTRPLGANAFIWRLEGPLDLAQVRLRILATLSSKEYDYSRLRSRQPYIWMGFPFWKDTPNFSLDNHITILTGETFNGTINPFILECLQRPFERDQPLWDIFYLEGENVFILRVHHVAGDGQSMLVFLHSILDQPEALFLHCPTPTQAKRPQRIKNFAETLLFAPLVFIDQFRIMAQRHPIFTRRKIGKELVLATTEIPLSSFRRTQDPGSTHFVASLPLNNNSKLRRFGNAWTHGLFKLPLESCLESSWREITLDCRYMARLRAPQLYPWFVHLHSLLPYCVLKWIRSQTMGCATGLTNLAGPKRPVFLTGQRVLDKFAVLGLQWPEAAMSFGFFSYNDRMTITLLANKEVFDGECAVEDVLEKHLQSQLELILKDWIDRFDQQMS</sequence>
<dbReference type="PANTHER" id="PTHR31650">
    <property type="entry name" value="O-ACYLTRANSFERASE (WSD1-LIKE) FAMILY PROTEIN"/>
    <property type="match status" value="1"/>
</dbReference>
<proteinExistence type="predicted"/>
<dbReference type="OrthoDB" id="619536at2759"/>
<keyword evidence="1" id="KW-1133">Transmembrane helix</keyword>
<keyword evidence="4" id="KW-1185">Reference proteome</keyword>
<evidence type="ECO:0000313" key="4">
    <source>
        <dbReference type="Proteomes" id="UP000708208"/>
    </source>
</evidence>
<evidence type="ECO:0000259" key="2">
    <source>
        <dbReference type="Pfam" id="PF06974"/>
    </source>
</evidence>
<dbReference type="GO" id="GO:0005886">
    <property type="term" value="C:plasma membrane"/>
    <property type="evidence" value="ECO:0007669"/>
    <property type="project" value="TreeGrafter"/>
</dbReference>
<evidence type="ECO:0000313" key="3">
    <source>
        <dbReference type="EMBL" id="CAG7673142.1"/>
    </source>
</evidence>
<dbReference type="AlphaFoldDB" id="A0A8J2J1R6"/>
<feature type="transmembrane region" description="Helical" evidence="1">
    <location>
        <begin position="12"/>
        <end position="33"/>
    </location>
</feature>
<accession>A0A8J2J1R6</accession>
<dbReference type="PANTHER" id="PTHR31650:SF1">
    <property type="entry name" value="WAX ESTER SYNTHASE_DIACYLGLYCEROL ACYLTRANSFERASE 4-RELATED"/>
    <property type="match status" value="1"/>
</dbReference>
<comment type="caution">
    <text evidence="3">The sequence shown here is derived from an EMBL/GenBank/DDBJ whole genome shotgun (WGS) entry which is preliminary data.</text>
</comment>
<keyword evidence="1" id="KW-0812">Transmembrane</keyword>
<feature type="domain" description="O-acyltransferase WSD1 C-terminal" evidence="2">
    <location>
        <begin position="355"/>
        <end position="428"/>
    </location>
</feature>
<dbReference type="Pfam" id="PF06974">
    <property type="entry name" value="WS_DGAT_C"/>
    <property type="match status" value="1"/>
</dbReference>
<dbReference type="GO" id="GO:0008374">
    <property type="term" value="F:O-acyltransferase activity"/>
    <property type="evidence" value="ECO:0007669"/>
    <property type="project" value="InterPro"/>
</dbReference>
<protein>
    <recommendedName>
        <fullName evidence="2">O-acyltransferase WSD1 C-terminal domain-containing protein</fullName>
    </recommendedName>
</protein>
<dbReference type="Proteomes" id="UP000708208">
    <property type="component" value="Unassembled WGS sequence"/>
</dbReference>
<reference evidence="3" key="1">
    <citation type="submission" date="2021-06" db="EMBL/GenBank/DDBJ databases">
        <authorList>
            <person name="Hodson N. C."/>
            <person name="Mongue J. A."/>
            <person name="Jaron S. K."/>
        </authorList>
    </citation>
    <scope>NUCLEOTIDE SEQUENCE</scope>
</reference>
<organism evidence="3 4">
    <name type="scientific">Allacma fusca</name>
    <dbReference type="NCBI Taxonomy" id="39272"/>
    <lineage>
        <taxon>Eukaryota</taxon>
        <taxon>Metazoa</taxon>
        <taxon>Ecdysozoa</taxon>
        <taxon>Arthropoda</taxon>
        <taxon>Hexapoda</taxon>
        <taxon>Collembola</taxon>
        <taxon>Symphypleona</taxon>
        <taxon>Sminthuridae</taxon>
        <taxon>Allacma</taxon>
    </lineage>
</organism>
<name>A0A8J2J1R6_9HEXA</name>
<evidence type="ECO:0000256" key="1">
    <source>
        <dbReference type="SAM" id="Phobius"/>
    </source>
</evidence>
<keyword evidence="1" id="KW-0472">Membrane</keyword>